<name>A0ABY5VSN7_9ACTN</name>
<protein>
    <recommendedName>
        <fullName evidence="3">NADPH-dependent FMN reductase</fullName>
    </recommendedName>
</protein>
<evidence type="ECO:0000313" key="2">
    <source>
        <dbReference type="Proteomes" id="UP001059617"/>
    </source>
</evidence>
<dbReference type="InterPro" id="IPR029039">
    <property type="entry name" value="Flavoprotein-like_sf"/>
</dbReference>
<dbReference type="RefSeq" id="WP_259857862.1">
    <property type="nucleotide sequence ID" value="NZ_BAAAST010000016.1"/>
</dbReference>
<organism evidence="1 2">
    <name type="scientific">Dactylosporangium fulvum</name>
    <dbReference type="NCBI Taxonomy" id="53359"/>
    <lineage>
        <taxon>Bacteria</taxon>
        <taxon>Bacillati</taxon>
        <taxon>Actinomycetota</taxon>
        <taxon>Actinomycetes</taxon>
        <taxon>Micromonosporales</taxon>
        <taxon>Micromonosporaceae</taxon>
        <taxon>Dactylosporangium</taxon>
    </lineage>
</organism>
<keyword evidence="2" id="KW-1185">Reference proteome</keyword>
<dbReference type="Proteomes" id="UP001059617">
    <property type="component" value="Chromosome"/>
</dbReference>
<evidence type="ECO:0000313" key="1">
    <source>
        <dbReference type="EMBL" id="UWP80104.1"/>
    </source>
</evidence>
<accession>A0ABY5VSN7</accession>
<proteinExistence type="predicted"/>
<dbReference type="SUPFAM" id="SSF52218">
    <property type="entry name" value="Flavoproteins"/>
    <property type="match status" value="1"/>
</dbReference>
<dbReference type="Gene3D" id="3.40.50.360">
    <property type="match status" value="1"/>
</dbReference>
<reference evidence="1" key="1">
    <citation type="submission" date="2021-04" db="EMBL/GenBank/DDBJ databases">
        <authorList>
            <person name="Hartkoorn R.C."/>
            <person name="Beaudoing E."/>
            <person name="Hot D."/>
        </authorList>
    </citation>
    <scope>NUCLEOTIDE SEQUENCE</scope>
    <source>
        <strain evidence="1">NRRL B-16292</strain>
    </source>
</reference>
<gene>
    <name evidence="1" type="ORF">Dfulv_33755</name>
</gene>
<sequence>MRAVEALRLVLAEMHAVTIRSTVSFPMVWETFGDGGRPVNEEEPAAAAQALLDQLAWWATALLQARNRSPYPAHA</sequence>
<reference evidence="1" key="2">
    <citation type="submission" date="2022-09" db="EMBL/GenBank/DDBJ databases">
        <title>Biosynthetic gene clusters of Dactylosporangioum fulvum.</title>
        <authorList>
            <person name="Caradec T."/>
        </authorList>
    </citation>
    <scope>NUCLEOTIDE SEQUENCE</scope>
    <source>
        <strain evidence="1">NRRL B-16292</strain>
    </source>
</reference>
<dbReference type="EMBL" id="CP073720">
    <property type="protein sequence ID" value="UWP80104.1"/>
    <property type="molecule type" value="Genomic_DNA"/>
</dbReference>
<evidence type="ECO:0008006" key="3">
    <source>
        <dbReference type="Google" id="ProtNLM"/>
    </source>
</evidence>